<evidence type="ECO:0008006" key="3">
    <source>
        <dbReference type="Google" id="ProtNLM"/>
    </source>
</evidence>
<dbReference type="Proteomes" id="UP000247689">
    <property type="component" value="Unassembled WGS sequence"/>
</dbReference>
<keyword evidence="2" id="KW-1185">Reference proteome</keyword>
<dbReference type="RefSeq" id="WP_110201803.1">
    <property type="nucleotide sequence ID" value="NZ_QICH01000003.1"/>
</dbReference>
<accession>A0A318D260</accession>
<comment type="caution">
    <text evidence="1">The sequence shown here is derived from an EMBL/GenBank/DDBJ whole genome shotgun (WGS) entry which is preliminary data.</text>
</comment>
<proteinExistence type="predicted"/>
<sequence length="71" mass="8261">MNQELLLQSINQTMPFGKYKGRKLLELPEPYLVWFHKNGYPEGKLGQQLALMYEVKLNGLEGMLRPLLGKR</sequence>
<dbReference type="AlphaFoldDB" id="A0A318D260"/>
<dbReference type="OrthoDB" id="9807855at2"/>
<organism evidence="1 2">
    <name type="scientific">Kangiella spongicola</name>
    <dbReference type="NCBI Taxonomy" id="796379"/>
    <lineage>
        <taxon>Bacteria</taxon>
        <taxon>Pseudomonadati</taxon>
        <taxon>Pseudomonadota</taxon>
        <taxon>Gammaproteobacteria</taxon>
        <taxon>Kangiellales</taxon>
        <taxon>Kangiellaceae</taxon>
        <taxon>Kangiella</taxon>
    </lineage>
</organism>
<evidence type="ECO:0000313" key="2">
    <source>
        <dbReference type="Proteomes" id="UP000247689"/>
    </source>
</evidence>
<gene>
    <name evidence="1" type="ORF">DL796_09110</name>
</gene>
<dbReference type="InterPro" id="IPR024530">
    <property type="entry name" value="QSregVF_b"/>
</dbReference>
<reference evidence="1 2" key="1">
    <citation type="submission" date="2018-05" db="EMBL/GenBank/DDBJ databases">
        <title>Kangiella spongicola genome sequence.</title>
        <authorList>
            <person name="Maclea K.S."/>
            <person name="Goen A.E."/>
            <person name="Kelley C."/>
            <person name="Underriner A."/>
            <person name="Silverwood T."/>
            <person name="Trachtenberg A.M."/>
        </authorList>
    </citation>
    <scope>NUCLEOTIDE SEQUENCE [LARGE SCALE GENOMIC DNA]</scope>
    <source>
        <strain evidence="1 2">ATCC BAA-2076</strain>
    </source>
</reference>
<dbReference type="Pfam" id="PF12843">
    <property type="entry name" value="QSregVF_b"/>
    <property type="match status" value="1"/>
</dbReference>
<dbReference type="EMBL" id="QICH01000003">
    <property type="protein sequence ID" value="PXF62903.1"/>
    <property type="molecule type" value="Genomic_DNA"/>
</dbReference>
<name>A0A318D260_9GAMM</name>
<protein>
    <recommendedName>
        <fullName evidence="3">Cytoplasmic protein</fullName>
    </recommendedName>
</protein>
<evidence type="ECO:0000313" key="1">
    <source>
        <dbReference type="EMBL" id="PXF62903.1"/>
    </source>
</evidence>